<dbReference type="Pfam" id="PF06093">
    <property type="entry name" value="Spt4"/>
    <property type="match status" value="1"/>
</dbReference>
<dbReference type="PANTHER" id="PTHR40704:SF1">
    <property type="entry name" value="TRANSCRIPTION ELONGATION FACTOR SPT4"/>
    <property type="match status" value="1"/>
</dbReference>
<comment type="caution">
    <text evidence="4">The sequence shown here is derived from an EMBL/GenBank/DDBJ whole genome shotgun (WGS) entry which is preliminary data.</text>
</comment>
<feature type="binding site" evidence="2">
    <location>
        <position position="19"/>
    </location>
    <ligand>
        <name>Zn(2+)</name>
        <dbReference type="ChEBI" id="CHEBI:29105"/>
    </ligand>
</feature>
<protein>
    <recommendedName>
        <fullName evidence="2">Transcription elongation factor Spt4</fullName>
    </recommendedName>
</protein>
<evidence type="ECO:0000313" key="4">
    <source>
        <dbReference type="EMBL" id="RZN70660.1"/>
    </source>
</evidence>
<keyword evidence="2" id="KW-0805">Transcription regulation</keyword>
<dbReference type="NCBIfam" id="NF041664">
    <property type="entry name" value="RNAP_arch_Epp"/>
    <property type="match status" value="1"/>
</dbReference>
<dbReference type="InterPro" id="IPR007178">
    <property type="entry name" value="Spt4_arch"/>
</dbReference>
<dbReference type="SMART" id="SM01389">
    <property type="entry name" value="Spt4"/>
    <property type="match status" value="1"/>
</dbReference>
<accession>A0A520KXN1</accession>
<comment type="function">
    <text evidence="2">Stimulates transcription elongation.</text>
</comment>
<dbReference type="GO" id="GO:0006355">
    <property type="term" value="P:regulation of DNA-templated transcription"/>
    <property type="evidence" value="ECO:0007669"/>
    <property type="project" value="UniProtKB-UniRule"/>
</dbReference>
<dbReference type="Proteomes" id="UP000320766">
    <property type="component" value="Unassembled WGS sequence"/>
</dbReference>
<evidence type="ECO:0000259" key="3">
    <source>
        <dbReference type="SMART" id="SM01389"/>
    </source>
</evidence>
<reference evidence="4 5" key="1">
    <citation type="journal article" date="2019" name="Nat. Microbiol.">
        <title>Wide diversity of methane and short-chain alkane metabolisms in uncultured archaea.</title>
        <authorList>
            <person name="Borrel G."/>
            <person name="Adam P.S."/>
            <person name="McKay L.J."/>
            <person name="Chen L.X."/>
            <person name="Sierra-Garcia I.N."/>
            <person name="Sieber C.M."/>
            <person name="Letourneur Q."/>
            <person name="Ghozlane A."/>
            <person name="Andersen G.L."/>
            <person name="Li W.J."/>
            <person name="Hallam S.J."/>
            <person name="Muyzer G."/>
            <person name="de Oliveira V.M."/>
            <person name="Inskeep W.P."/>
            <person name="Banfield J.F."/>
            <person name="Gribaldo S."/>
        </authorList>
    </citation>
    <scope>NUCLEOTIDE SEQUENCE [LARGE SCALE GENOMIC DNA]</scope>
    <source>
        <strain evidence="4">NM1b</strain>
    </source>
</reference>
<keyword evidence="1 2" id="KW-0804">Transcription</keyword>
<feature type="binding site" evidence="2">
    <location>
        <position position="16"/>
    </location>
    <ligand>
        <name>Zn(2+)</name>
        <dbReference type="ChEBI" id="CHEBI:29105"/>
    </ligand>
</feature>
<dbReference type="InterPro" id="IPR038589">
    <property type="entry name" value="Spt4_dom_sf"/>
</dbReference>
<feature type="binding site" evidence="2">
    <location>
        <position position="4"/>
    </location>
    <ligand>
        <name>Zn(2+)</name>
        <dbReference type="ChEBI" id="CHEBI:29105"/>
    </ligand>
</feature>
<evidence type="ECO:0000256" key="2">
    <source>
        <dbReference type="HAMAP-Rule" id="MF_00949"/>
    </source>
</evidence>
<comment type="subunit">
    <text evidence="2">Heterodimer composed of Spt4 and Spt5.</text>
</comment>
<dbReference type="EMBL" id="RXIL01000052">
    <property type="protein sequence ID" value="RZN70660.1"/>
    <property type="molecule type" value="Genomic_DNA"/>
</dbReference>
<evidence type="ECO:0000256" key="1">
    <source>
        <dbReference type="ARBA" id="ARBA00023163"/>
    </source>
</evidence>
<keyword evidence="2" id="KW-0862">Zinc</keyword>
<dbReference type="HAMAP" id="MF_00949">
    <property type="entry name" value="Spt4_arch"/>
    <property type="match status" value="1"/>
</dbReference>
<name>A0A520KXN1_9EURY</name>
<keyword evidence="2" id="KW-0479">Metal-binding</keyword>
<dbReference type="InterPro" id="IPR029040">
    <property type="entry name" value="RPABC4/Spt4"/>
</dbReference>
<feature type="binding site" evidence="2">
    <location>
        <position position="7"/>
    </location>
    <ligand>
        <name>Zn(2+)</name>
        <dbReference type="ChEBI" id="CHEBI:29105"/>
    </ligand>
</feature>
<dbReference type="Gene3D" id="2.20.28.90">
    <property type="match status" value="1"/>
</dbReference>
<dbReference type="AlphaFoldDB" id="A0A520KXN1"/>
<feature type="domain" description="Spt4/RpoE2 zinc finger" evidence="3">
    <location>
        <begin position="1"/>
        <end position="59"/>
    </location>
</feature>
<dbReference type="GO" id="GO:0000428">
    <property type="term" value="C:DNA-directed RNA polymerase complex"/>
    <property type="evidence" value="ECO:0007669"/>
    <property type="project" value="UniProtKB-KW"/>
</dbReference>
<dbReference type="InterPro" id="IPR022800">
    <property type="entry name" value="Spt4/RpoE2_Znf"/>
</dbReference>
<evidence type="ECO:0000313" key="5">
    <source>
        <dbReference type="Proteomes" id="UP000320766"/>
    </source>
</evidence>
<proteinExistence type="inferred from homology"/>
<dbReference type="PANTHER" id="PTHR40704">
    <property type="entry name" value="TRANSCRIPTION ELONGATION FACTOR SPT4"/>
    <property type="match status" value="1"/>
</dbReference>
<dbReference type="SUPFAM" id="SSF63393">
    <property type="entry name" value="RNA polymerase subunits"/>
    <property type="match status" value="1"/>
</dbReference>
<gene>
    <name evidence="2" type="primary">spt4</name>
    <name evidence="4" type="ORF">EF807_02890</name>
</gene>
<keyword evidence="4" id="KW-0240">DNA-directed RNA polymerase</keyword>
<organism evidence="4 5">
    <name type="scientific">Candidatus Methanolliviera hydrocarbonicum</name>
    <dbReference type="NCBI Taxonomy" id="2491085"/>
    <lineage>
        <taxon>Archaea</taxon>
        <taxon>Methanobacteriati</taxon>
        <taxon>Methanobacteriota</taxon>
        <taxon>Candidatus Methanoliparia</taxon>
        <taxon>Candidatus Methanoliparales</taxon>
        <taxon>Candidatus Methanollivieraceae</taxon>
        <taxon>Candidatus Methanolliviera</taxon>
    </lineage>
</organism>
<sequence length="59" mass="6561">MKACRTCHLLLDGSTCPICHSNDLSDDWSGYVIIIDPSRSNIAKKLNIKLPGSYALRVR</sequence>
<comment type="similarity">
    <text evidence="2">Belongs to the archaeal Spt4 family.</text>
</comment>
<dbReference type="GO" id="GO:0008270">
    <property type="term" value="F:zinc ion binding"/>
    <property type="evidence" value="ECO:0007669"/>
    <property type="project" value="UniProtKB-UniRule"/>
</dbReference>